<evidence type="ECO:0000313" key="6">
    <source>
        <dbReference type="Proteomes" id="UP001479290"/>
    </source>
</evidence>
<dbReference type="Pfam" id="PF13516">
    <property type="entry name" value="LRR_6"/>
    <property type="match status" value="3"/>
</dbReference>
<dbReference type="AlphaFoldDB" id="A0AAW1Z6B3"/>
<keyword evidence="2" id="KW-0963">Cytoplasm</keyword>
<dbReference type="PANTHER" id="PTHR24107:SF27">
    <property type="entry name" value="DYNEIN REGULATORY COMPLEX SUBUNIT 5"/>
    <property type="match status" value="1"/>
</dbReference>
<dbReference type="InterPro" id="IPR052410">
    <property type="entry name" value="DRC5"/>
</dbReference>
<dbReference type="Gene3D" id="3.80.10.10">
    <property type="entry name" value="Ribonuclease Inhibitor"/>
    <property type="match status" value="2"/>
</dbReference>
<reference evidence="5 6" key="1">
    <citation type="submission" date="2024-05" db="EMBL/GenBank/DDBJ databases">
        <title>A high-quality chromosomal-level genome assembly of Topmouth culter (Culter alburnus).</title>
        <authorList>
            <person name="Zhao H."/>
        </authorList>
    </citation>
    <scope>NUCLEOTIDE SEQUENCE [LARGE SCALE GENOMIC DNA]</scope>
    <source>
        <strain evidence="5">CATC2023</strain>
        <tissue evidence="5">Muscle</tissue>
    </source>
</reference>
<protein>
    <recommendedName>
        <fullName evidence="7">T-complex-associated-testis-expressed 1</fullName>
    </recommendedName>
</protein>
<proteinExistence type="predicted"/>
<dbReference type="SUPFAM" id="SSF52047">
    <property type="entry name" value="RNI-like"/>
    <property type="match status" value="1"/>
</dbReference>
<evidence type="ECO:0000256" key="1">
    <source>
        <dbReference type="ARBA" id="ARBA00004245"/>
    </source>
</evidence>
<evidence type="ECO:0000256" key="2">
    <source>
        <dbReference type="ARBA" id="ARBA00022490"/>
    </source>
</evidence>
<name>A0AAW1Z6B3_CULAL</name>
<dbReference type="GO" id="GO:0007018">
    <property type="term" value="P:microtubule-based movement"/>
    <property type="evidence" value="ECO:0007669"/>
    <property type="project" value="TreeGrafter"/>
</dbReference>
<feature type="region of interest" description="Disordered" evidence="4">
    <location>
        <begin position="1"/>
        <end position="23"/>
    </location>
</feature>
<sequence>MSQSQSSRRPRSMYPPAKPVNAAADGQKMRSIIAEDPDWSLALVPFLTTLCLQHIINHFEENPILDQLMPNYKAYVLQRLPASLPLTVTANLISDESYWKRCCEVRWRLCDVSTYDNSWKRMFFERHLESIIELFIPDATDTKTVLDLVPLCQNYVKHLNVSQLLPPIKEPPRFDEDDSSDCASDMGSEGPSMDHFDFRILLDKLPNLEELNVVYGVKGCGMNFEWNLFEFTFRDCESLAKALNSCKTLQVFRIHHSKVDDEKCCMLVSQLLDHPSLQELDFSHNHISDRGARAIGKLLNRSQLKRLVICNNQIRGSGAQALAHALARNATLTSLNLRLNRIGDEGGQALAQALMKNKTLVNLHLGGNNMTEPTAVALSQALVENWTLKSLNLSNNRLGVDGGKLLEEGMSHNSSLVECDIRLTHVGQDSEYCITQALRANQIQAKIKHNYDPNAKV</sequence>
<organism evidence="5 6">
    <name type="scientific">Culter alburnus</name>
    <name type="common">Topmouth culter</name>
    <dbReference type="NCBI Taxonomy" id="194366"/>
    <lineage>
        <taxon>Eukaryota</taxon>
        <taxon>Metazoa</taxon>
        <taxon>Chordata</taxon>
        <taxon>Craniata</taxon>
        <taxon>Vertebrata</taxon>
        <taxon>Euteleostomi</taxon>
        <taxon>Actinopterygii</taxon>
        <taxon>Neopterygii</taxon>
        <taxon>Teleostei</taxon>
        <taxon>Ostariophysi</taxon>
        <taxon>Cypriniformes</taxon>
        <taxon>Xenocyprididae</taxon>
        <taxon>Xenocypridinae</taxon>
        <taxon>Culter</taxon>
    </lineage>
</organism>
<dbReference type="InterPro" id="IPR032675">
    <property type="entry name" value="LRR_dom_sf"/>
</dbReference>
<dbReference type="InterPro" id="IPR001611">
    <property type="entry name" value="Leu-rich_rpt"/>
</dbReference>
<dbReference type="SMART" id="SM00368">
    <property type="entry name" value="LRR_RI"/>
    <property type="match status" value="5"/>
</dbReference>
<gene>
    <name evidence="5" type="ORF">ABG768_014660</name>
</gene>
<keyword evidence="3" id="KW-0206">Cytoskeleton</keyword>
<dbReference type="GO" id="GO:0005856">
    <property type="term" value="C:cytoskeleton"/>
    <property type="evidence" value="ECO:0007669"/>
    <property type="project" value="UniProtKB-SubCell"/>
</dbReference>
<dbReference type="PANTHER" id="PTHR24107">
    <property type="entry name" value="YNEIN REGULATORY COMPLEX SUBUNIT 5"/>
    <property type="match status" value="1"/>
</dbReference>
<dbReference type="EMBL" id="JAWDJR010000020">
    <property type="protein sequence ID" value="KAK9956961.1"/>
    <property type="molecule type" value="Genomic_DNA"/>
</dbReference>
<dbReference type="Proteomes" id="UP001479290">
    <property type="component" value="Unassembled WGS sequence"/>
</dbReference>
<comment type="subcellular location">
    <subcellularLocation>
        <location evidence="1">Cytoplasm</location>
        <location evidence="1">Cytoskeleton</location>
    </subcellularLocation>
</comment>
<comment type="caution">
    <text evidence="5">The sequence shown here is derived from an EMBL/GenBank/DDBJ whole genome shotgun (WGS) entry which is preliminary data.</text>
</comment>
<evidence type="ECO:0000256" key="3">
    <source>
        <dbReference type="ARBA" id="ARBA00023212"/>
    </source>
</evidence>
<evidence type="ECO:0008006" key="7">
    <source>
        <dbReference type="Google" id="ProtNLM"/>
    </source>
</evidence>
<accession>A0AAW1Z6B3</accession>
<evidence type="ECO:0000313" key="5">
    <source>
        <dbReference type="EMBL" id="KAK9956961.1"/>
    </source>
</evidence>
<feature type="compositionally biased region" description="Low complexity" evidence="4">
    <location>
        <begin position="1"/>
        <end position="15"/>
    </location>
</feature>
<evidence type="ECO:0000256" key="4">
    <source>
        <dbReference type="SAM" id="MobiDB-lite"/>
    </source>
</evidence>
<keyword evidence="6" id="KW-1185">Reference proteome</keyword>